<accession>A0A450X510</accession>
<gene>
    <name evidence="1" type="ORF">BECKLFY1418C_GA0070996_11772</name>
</gene>
<sequence>MQQKRATWTVLGTAIREVESPRSELEASVWTERMLAALENGVKGGKWYSLMDKVYSLKTTTNCMAVGM</sequence>
<organism evidence="1">
    <name type="scientific">Candidatus Kentrum sp. LFY</name>
    <dbReference type="NCBI Taxonomy" id="2126342"/>
    <lineage>
        <taxon>Bacteria</taxon>
        <taxon>Pseudomonadati</taxon>
        <taxon>Pseudomonadota</taxon>
        <taxon>Gammaproteobacteria</taxon>
        <taxon>Candidatus Kentrum</taxon>
    </lineage>
</organism>
<dbReference type="AlphaFoldDB" id="A0A450X510"/>
<name>A0A450X510_9GAMM</name>
<dbReference type="EMBL" id="CAADFN010000177">
    <property type="protein sequence ID" value="VFK24412.1"/>
    <property type="molecule type" value="Genomic_DNA"/>
</dbReference>
<reference evidence="1" key="1">
    <citation type="submission" date="2019-02" db="EMBL/GenBank/DDBJ databases">
        <authorList>
            <person name="Gruber-Vodicka R. H."/>
            <person name="Seah K. B. B."/>
        </authorList>
    </citation>
    <scope>NUCLEOTIDE SEQUENCE</scope>
    <source>
        <strain evidence="1">BECK_BY7</strain>
    </source>
</reference>
<evidence type="ECO:0000313" key="1">
    <source>
        <dbReference type="EMBL" id="VFK24412.1"/>
    </source>
</evidence>
<protein>
    <submittedName>
        <fullName evidence="1">Uncharacterized protein</fullName>
    </submittedName>
</protein>
<proteinExistence type="predicted"/>